<organism evidence="8">
    <name type="scientific">Salix viminalis</name>
    <name type="common">Common osier</name>
    <name type="synonym">Basket willow</name>
    <dbReference type="NCBI Taxonomy" id="40686"/>
    <lineage>
        <taxon>Eukaryota</taxon>
        <taxon>Viridiplantae</taxon>
        <taxon>Streptophyta</taxon>
        <taxon>Embryophyta</taxon>
        <taxon>Tracheophyta</taxon>
        <taxon>Spermatophyta</taxon>
        <taxon>Magnoliopsida</taxon>
        <taxon>eudicotyledons</taxon>
        <taxon>Gunneridae</taxon>
        <taxon>Pentapetalae</taxon>
        <taxon>rosids</taxon>
        <taxon>fabids</taxon>
        <taxon>Malpighiales</taxon>
        <taxon>Salicaceae</taxon>
        <taxon>Saliceae</taxon>
        <taxon>Salix</taxon>
    </lineage>
</organism>
<keyword evidence="3" id="KW-0433">Leucine-rich repeat</keyword>
<keyword evidence="6" id="KW-0472">Membrane</keyword>
<evidence type="ECO:0000256" key="4">
    <source>
        <dbReference type="ARBA" id="ARBA00022729"/>
    </source>
</evidence>
<dbReference type="PROSITE" id="PS51450">
    <property type="entry name" value="LRR"/>
    <property type="match status" value="1"/>
</dbReference>
<dbReference type="FunFam" id="3.80.10.10:FF:000041">
    <property type="entry name" value="LRR receptor-like serine/threonine-protein kinase ERECTA"/>
    <property type="match status" value="1"/>
</dbReference>
<dbReference type="InterPro" id="IPR032675">
    <property type="entry name" value="LRR_dom_sf"/>
</dbReference>
<evidence type="ECO:0000256" key="5">
    <source>
        <dbReference type="ARBA" id="ARBA00022737"/>
    </source>
</evidence>
<dbReference type="SUPFAM" id="SSF52058">
    <property type="entry name" value="L domain-like"/>
    <property type="match status" value="1"/>
</dbReference>
<keyword evidence="5" id="KW-0677">Repeat</keyword>
<dbReference type="PANTHER" id="PTHR48062:SF21">
    <property type="entry name" value="RECEPTOR-LIKE PROTEIN 12"/>
    <property type="match status" value="1"/>
</dbReference>
<proteinExistence type="inferred from homology"/>
<evidence type="ECO:0000256" key="7">
    <source>
        <dbReference type="ARBA" id="ARBA00023180"/>
    </source>
</evidence>
<dbReference type="EMBL" id="CAADRP010002052">
    <property type="protein sequence ID" value="VFU60179.1"/>
    <property type="molecule type" value="Genomic_DNA"/>
</dbReference>
<evidence type="ECO:0000313" key="8">
    <source>
        <dbReference type="EMBL" id="VFU60179.1"/>
    </source>
</evidence>
<protein>
    <recommendedName>
        <fullName evidence="9">Leucine-rich repeat-containing N-terminal plant-type domain-containing protein</fullName>
    </recommendedName>
</protein>
<dbReference type="PANTHER" id="PTHR48062">
    <property type="entry name" value="RECEPTOR-LIKE PROTEIN 14"/>
    <property type="match status" value="1"/>
</dbReference>
<reference evidence="8" key="1">
    <citation type="submission" date="2019-03" db="EMBL/GenBank/DDBJ databases">
        <authorList>
            <person name="Mank J."/>
            <person name="Almeida P."/>
        </authorList>
    </citation>
    <scope>NUCLEOTIDE SEQUENCE</scope>
    <source>
        <strain evidence="8">78183</strain>
    </source>
</reference>
<keyword evidence="7" id="KW-0325">Glycoprotein</keyword>
<accession>A0A6N2N097</accession>
<dbReference type="GO" id="GO:0016020">
    <property type="term" value="C:membrane"/>
    <property type="evidence" value="ECO:0007669"/>
    <property type="project" value="UniProtKB-SubCell"/>
</dbReference>
<evidence type="ECO:0008006" key="9">
    <source>
        <dbReference type="Google" id="ProtNLM"/>
    </source>
</evidence>
<dbReference type="InterPro" id="IPR001611">
    <property type="entry name" value="Leu-rich_rpt"/>
</dbReference>
<comment type="similarity">
    <text evidence="2">Belongs to the RLP family.</text>
</comment>
<dbReference type="Pfam" id="PF00560">
    <property type="entry name" value="LRR_1"/>
    <property type="match status" value="2"/>
</dbReference>
<dbReference type="AlphaFoldDB" id="A0A6N2N097"/>
<sequence length="83" mass="8918">MNDFQGQIPAEIGAYFPGLIFLLMSYNGFDGSIPSSLGSMSSLQLLDLSNNNLTGSIPSSLGSMSSLQLLRTLFQLPRSSRIC</sequence>
<keyword evidence="4" id="KW-0732">Signal</keyword>
<evidence type="ECO:0000256" key="3">
    <source>
        <dbReference type="ARBA" id="ARBA00022614"/>
    </source>
</evidence>
<name>A0A6N2N097_SALVM</name>
<evidence type="ECO:0000256" key="1">
    <source>
        <dbReference type="ARBA" id="ARBA00004370"/>
    </source>
</evidence>
<dbReference type="Gene3D" id="3.80.10.10">
    <property type="entry name" value="Ribonuclease Inhibitor"/>
    <property type="match status" value="1"/>
</dbReference>
<comment type="subcellular location">
    <subcellularLocation>
        <location evidence="1">Membrane</location>
    </subcellularLocation>
</comment>
<evidence type="ECO:0000256" key="6">
    <source>
        <dbReference type="ARBA" id="ARBA00023136"/>
    </source>
</evidence>
<dbReference type="InterPro" id="IPR051502">
    <property type="entry name" value="RLP_Defense_Trigger"/>
</dbReference>
<gene>
    <name evidence="8" type="ORF">SVIM_LOCUS445876</name>
</gene>
<evidence type="ECO:0000256" key="2">
    <source>
        <dbReference type="ARBA" id="ARBA00009592"/>
    </source>
</evidence>